<gene>
    <name evidence="6" type="ORF">I2H38_19315</name>
</gene>
<comment type="similarity">
    <text evidence="2">Belongs to the methyl-accepting chemotaxis (MCP) protein family.</text>
</comment>
<dbReference type="InterPro" id="IPR004090">
    <property type="entry name" value="Chemotax_Me-accpt_rcpt"/>
</dbReference>
<evidence type="ECO:0000256" key="4">
    <source>
        <dbReference type="SAM" id="MobiDB-lite"/>
    </source>
</evidence>
<comment type="caution">
    <text evidence="6">The sequence shown here is derived from an EMBL/GenBank/DDBJ whole genome shotgun (WGS) entry which is preliminary data.</text>
</comment>
<sequence length="148" mass="15132">MRGAAANVIDSTADTSSSAANSSSGAQEVSLHVQTVASAAKDPNASITEISRQIDQSSQTTRAAAREAQESPEKAQALAESSQKIGHIVSLIRTIAGQTNLLALNETIEAARAGEAGKGFAVVASEVKTLTGQTANATEDIRAQIEAI</sequence>
<name>A0A931BUS5_9HYPH</name>
<dbReference type="PANTHER" id="PTHR32089">
    <property type="entry name" value="METHYL-ACCEPTING CHEMOTAXIS PROTEIN MCPB"/>
    <property type="match status" value="1"/>
</dbReference>
<proteinExistence type="inferred from homology"/>
<dbReference type="SMART" id="SM00283">
    <property type="entry name" value="MA"/>
    <property type="match status" value="1"/>
</dbReference>
<evidence type="ECO:0000256" key="3">
    <source>
        <dbReference type="PROSITE-ProRule" id="PRU00284"/>
    </source>
</evidence>
<dbReference type="AlphaFoldDB" id="A0A931BUS5"/>
<feature type="domain" description="Methyl-accepting transducer" evidence="5">
    <location>
        <begin position="1"/>
        <end position="148"/>
    </location>
</feature>
<keyword evidence="1 3" id="KW-0807">Transducer</keyword>
<accession>A0A931BUS5</accession>
<dbReference type="SUPFAM" id="SSF58104">
    <property type="entry name" value="Methyl-accepting chemotaxis protein (MCP) signaling domain"/>
    <property type="match status" value="1"/>
</dbReference>
<evidence type="ECO:0000259" key="5">
    <source>
        <dbReference type="PROSITE" id="PS50111"/>
    </source>
</evidence>
<feature type="compositionally biased region" description="Basic and acidic residues" evidence="4">
    <location>
        <begin position="64"/>
        <end position="73"/>
    </location>
</feature>
<dbReference type="InterPro" id="IPR004089">
    <property type="entry name" value="MCPsignal_dom"/>
</dbReference>
<dbReference type="GO" id="GO:0006935">
    <property type="term" value="P:chemotaxis"/>
    <property type="evidence" value="ECO:0007669"/>
    <property type="project" value="InterPro"/>
</dbReference>
<dbReference type="GO" id="GO:0007165">
    <property type="term" value="P:signal transduction"/>
    <property type="evidence" value="ECO:0007669"/>
    <property type="project" value="UniProtKB-KW"/>
</dbReference>
<dbReference type="Pfam" id="PF00015">
    <property type="entry name" value="MCPsignal"/>
    <property type="match status" value="1"/>
</dbReference>
<evidence type="ECO:0000256" key="1">
    <source>
        <dbReference type="ARBA" id="ARBA00023224"/>
    </source>
</evidence>
<dbReference type="Proteomes" id="UP000599312">
    <property type="component" value="Unassembled WGS sequence"/>
</dbReference>
<dbReference type="EMBL" id="JADQDO010000015">
    <property type="protein sequence ID" value="MBF9235515.1"/>
    <property type="molecule type" value="Genomic_DNA"/>
</dbReference>
<dbReference type="GO" id="GO:0016020">
    <property type="term" value="C:membrane"/>
    <property type="evidence" value="ECO:0007669"/>
    <property type="project" value="InterPro"/>
</dbReference>
<organism evidence="6 7">
    <name type="scientific">Microvirga alba</name>
    <dbReference type="NCBI Taxonomy" id="2791025"/>
    <lineage>
        <taxon>Bacteria</taxon>
        <taxon>Pseudomonadati</taxon>
        <taxon>Pseudomonadota</taxon>
        <taxon>Alphaproteobacteria</taxon>
        <taxon>Hyphomicrobiales</taxon>
        <taxon>Methylobacteriaceae</taxon>
        <taxon>Microvirga</taxon>
    </lineage>
</organism>
<reference evidence="6" key="1">
    <citation type="submission" date="2020-11" db="EMBL/GenBank/DDBJ databases">
        <authorList>
            <person name="Kim M.K."/>
        </authorList>
    </citation>
    <scope>NUCLEOTIDE SEQUENCE</scope>
    <source>
        <strain evidence="6">BT350</strain>
    </source>
</reference>
<dbReference type="Gene3D" id="1.10.287.950">
    <property type="entry name" value="Methyl-accepting chemotaxis protein"/>
    <property type="match status" value="1"/>
</dbReference>
<evidence type="ECO:0000256" key="2">
    <source>
        <dbReference type="ARBA" id="ARBA00029447"/>
    </source>
</evidence>
<feature type="region of interest" description="Disordered" evidence="4">
    <location>
        <begin position="1"/>
        <end position="28"/>
    </location>
</feature>
<protein>
    <recommendedName>
        <fullName evidence="5">Methyl-accepting transducer domain-containing protein</fullName>
    </recommendedName>
</protein>
<feature type="region of interest" description="Disordered" evidence="4">
    <location>
        <begin position="50"/>
        <end position="79"/>
    </location>
</feature>
<dbReference type="GO" id="GO:0004888">
    <property type="term" value="F:transmembrane signaling receptor activity"/>
    <property type="evidence" value="ECO:0007669"/>
    <property type="project" value="InterPro"/>
</dbReference>
<dbReference type="PANTHER" id="PTHR32089:SF112">
    <property type="entry name" value="LYSOZYME-LIKE PROTEIN-RELATED"/>
    <property type="match status" value="1"/>
</dbReference>
<keyword evidence="7" id="KW-1185">Reference proteome</keyword>
<feature type="compositionally biased region" description="Low complexity" evidence="4">
    <location>
        <begin position="10"/>
        <end position="24"/>
    </location>
</feature>
<dbReference type="PROSITE" id="PS50111">
    <property type="entry name" value="CHEMOTAXIS_TRANSDUC_2"/>
    <property type="match status" value="1"/>
</dbReference>
<feature type="compositionally biased region" description="Polar residues" evidence="4">
    <location>
        <begin position="50"/>
        <end position="62"/>
    </location>
</feature>
<evidence type="ECO:0000313" key="7">
    <source>
        <dbReference type="Proteomes" id="UP000599312"/>
    </source>
</evidence>
<evidence type="ECO:0000313" key="6">
    <source>
        <dbReference type="EMBL" id="MBF9235515.1"/>
    </source>
</evidence>
<dbReference type="PRINTS" id="PR00260">
    <property type="entry name" value="CHEMTRNSDUCR"/>
</dbReference>